<proteinExistence type="predicted"/>
<gene>
    <name evidence="2" type="ORF">DIATSA_LOCUS7756</name>
</gene>
<dbReference type="Proteomes" id="UP001153714">
    <property type="component" value="Chromosome 20"/>
</dbReference>
<evidence type="ECO:0000256" key="1">
    <source>
        <dbReference type="SAM" id="MobiDB-lite"/>
    </source>
</evidence>
<reference evidence="2" key="1">
    <citation type="submission" date="2021-12" db="EMBL/GenBank/DDBJ databases">
        <authorList>
            <person name="King R."/>
        </authorList>
    </citation>
    <scope>NUCLEOTIDE SEQUENCE</scope>
</reference>
<dbReference type="AlphaFoldDB" id="A0A9N9R4S6"/>
<feature type="region of interest" description="Disordered" evidence="1">
    <location>
        <begin position="1"/>
        <end position="52"/>
    </location>
</feature>
<sequence>MQIPTNNIKNNEVIDLHMGDDSSGTDSDSSDDSDSHELDIKENFNNADNKDGDNIETLRKALRSCNRSAYRRCKKACKSAYRITCSEYYCARKIKKAFNRRCSTNCRMNFS</sequence>
<feature type="compositionally biased region" description="Polar residues" evidence="1">
    <location>
        <begin position="1"/>
        <end position="10"/>
    </location>
</feature>
<keyword evidence="3" id="KW-1185">Reference proteome</keyword>
<organism evidence="2 3">
    <name type="scientific">Diatraea saccharalis</name>
    <name type="common">sugarcane borer</name>
    <dbReference type="NCBI Taxonomy" id="40085"/>
    <lineage>
        <taxon>Eukaryota</taxon>
        <taxon>Metazoa</taxon>
        <taxon>Ecdysozoa</taxon>
        <taxon>Arthropoda</taxon>
        <taxon>Hexapoda</taxon>
        <taxon>Insecta</taxon>
        <taxon>Pterygota</taxon>
        <taxon>Neoptera</taxon>
        <taxon>Endopterygota</taxon>
        <taxon>Lepidoptera</taxon>
        <taxon>Glossata</taxon>
        <taxon>Ditrysia</taxon>
        <taxon>Pyraloidea</taxon>
        <taxon>Crambidae</taxon>
        <taxon>Crambinae</taxon>
        <taxon>Diatraea</taxon>
    </lineage>
</organism>
<name>A0A9N9R4S6_9NEOP</name>
<evidence type="ECO:0000313" key="2">
    <source>
        <dbReference type="EMBL" id="CAG9790067.1"/>
    </source>
</evidence>
<accession>A0A9N9R4S6</accession>
<protein>
    <submittedName>
        <fullName evidence="2">Uncharacterized protein</fullName>
    </submittedName>
</protein>
<dbReference type="EMBL" id="OU893351">
    <property type="protein sequence ID" value="CAG9790067.1"/>
    <property type="molecule type" value="Genomic_DNA"/>
</dbReference>
<reference evidence="2" key="2">
    <citation type="submission" date="2022-10" db="EMBL/GenBank/DDBJ databases">
        <authorList>
            <consortium name="ENA_rothamsted_submissions"/>
            <consortium name="culmorum"/>
            <person name="King R."/>
        </authorList>
    </citation>
    <scope>NUCLEOTIDE SEQUENCE</scope>
</reference>
<dbReference type="OrthoDB" id="7434109at2759"/>
<evidence type="ECO:0000313" key="3">
    <source>
        <dbReference type="Proteomes" id="UP001153714"/>
    </source>
</evidence>
<feature type="compositionally biased region" description="Basic and acidic residues" evidence="1">
    <location>
        <begin position="33"/>
        <end position="52"/>
    </location>
</feature>